<evidence type="ECO:0000256" key="2">
    <source>
        <dbReference type="ARBA" id="ARBA00022603"/>
    </source>
</evidence>
<keyword evidence="6" id="KW-0830">Ubiquinone</keyword>
<dbReference type="SUPFAM" id="SSF53335">
    <property type="entry name" value="S-adenosyl-L-methionine-dependent methyltransferases"/>
    <property type="match status" value="1"/>
</dbReference>
<evidence type="ECO:0000256" key="1">
    <source>
        <dbReference type="ARBA" id="ARBA00022428"/>
    </source>
</evidence>
<reference evidence="6 7" key="1">
    <citation type="submission" date="2024-05" db="EMBL/GenBank/DDBJ databases">
        <title>Roseateles sp. 2.12 16S ribosomal RNA gene Genome sequencing and assembly.</title>
        <authorList>
            <person name="Woo H."/>
        </authorList>
    </citation>
    <scope>NUCLEOTIDE SEQUENCE [LARGE SCALE GENOMIC DNA]</scope>
    <source>
        <strain evidence="6 7">2.12</strain>
    </source>
</reference>
<keyword evidence="7" id="KW-1185">Reference proteome</keyword>
<dbReference type="InterPro" id="IPR004033">
    <property type="entry name" value="UbiE/COQ5_MeTrFase"/>
</dbReference>
<evidence type="ECO:0000313" key="7">
    <source>
        <dbReference type="Proteomes" id="UP001462640"/>
    </source>
</evidence>
<evidence type="ECO:0000256" key="4">
    <source>
        <dbReference type="ARBA" id="ARBA00022688"/>
    </source>
</evidence>
<dbReference type="GO" id="GO:0032259">
    <property type="term" value="P:methylation"/>
    <property type="evidence" value="ECO:0007669"/>
    <property type="project" value="UniProtKB-KW"/>
</dbReference>
<dbReference type="RefSeq" id="WP_347605976.1">
    <property type="nucleotide sequence ID" value="NZ_JBDPZC010000001.1"/>
</dbReference>
<proteinExistence type="predicted"/>
<dbReference type="InterPro" id="IPR029063">
    <property type="entry name" value="SAM-dependent_MTases_sf"/>
</dbReference>
<name>A0ABV0G9N5_9BURK</name>
<evidence type="ECO:0000313" key="6">
    <source>
        <dbReference type="EMBL" id="MEO3711770.1"/>
    </source>
</evidence>
<dbReference type="PANTHER" id="PTHR43591">
    <property type="entry name" value="METHYLTRANSFERASE"/>
    <property type="match status" value="1"/>
</dbReference>
<comment type="caution">
    <text evidence="6">The sequence shown here is derived from an EMBL/GenBank/DDBJ whole genome shotgun (WGS) entry which is preliminary data.</text>
</comment>
<dbReference type="CDD" id="cd02440">
    <property type="entry name" value="AdoMet_MTases"/>
    <property type="match status" value="1"/>
</dbReference>
<dbReference type="InterPro" id="IPR023576">
    <property type="entry name" value="UbiE/COQ5_MeTrFase_CS"/>
</dbReference>
<organism evidence="6 7">
    <name type="scientific">Roseateles flavus</name>
    <dbReference type="NCBI Taxonomy" id="3149041"/>
    <lineage>
        <taxon>Bacteria</taxon>
        <taxon>Pseudomonadati</taxon>
        <taxon>Pseudomonadota</taxon>
        <taxon>Betaproteobacteria</taxon>
        <taxon>Burkholderiales</taxon>
        <taxon>Sphaerotilaceae</taxon>
        <taxon>Roseateles</taxon>
    </lineage>
</organism>
<dbReference type="PROSITE" id="PS51608">
    <property type="entry name" value="SAM_MT_UBIE"/>
    <property type="match status" value="1"/>
</dbReference>
<dbReference type="EC" id="2.1.1.-" evidence="6"/>
<dbReference type="PANTHER" id="PTHR43591:SF24">
    <property type="entry name" value="2-METHOXY-6-POLYPRENYL-1,4-BENZOQUINOL METHYLASE, MITOCHONDRIAL"/>
    <property type="match status" value="1"/>
</dbReference>
<keyword evidence="2 6" id="KW-0489">Methyltransferase</keyword>
<evidence type="ECO:0000256" key="3">
    <source>
        <dbReference type="ARBA" id="ARBA00022679"/>
    </source>
</evidence>
<protein>
    <submittedName>
        <fullName evidence="6">Ubiquinone/menaquinone biosynthesis methyltransferase</fullName>
        <ecNumber evidence="6">2.1.1.-</ecNumber>
    </submittedName>
</protein>
<dbReference type="Gene3D" id="3.40.50.150">
    <property type="entry name" value="Vaccinia Virus protein VP39"/>
    <property type="match status" value="1"/>
</dbReference>
<dbReference type="GO" id="GO:0008168">
    <property type="term" value="F:methyltransferase activity"/>
    <property type="evidence" value="ECO:0007669"/>
    <property type="project" value="UniProtKB-KW"/>
</dbReference>
<dbReference type="Proteomes" id="UP001462640">
    <property type="component" value="Unassembled WGS sequence"/>
</dbReference>
<evidence type="ECO:0000256" key="5">
    <source>
        <dbReference type="ARBA" id="ARBA00022691"/>
    </source>
</evidence>
<dbReference type="EMBL" id="JBDPZC010000001">
    <property type="protein sequence ID" value="MEO3711770.1"/>
    <property type="molecule type" value="Genomic_DNA"/>
</dbReference>
<keyword evidence="3 6" id="KW-0808">Transferase</keyword>
<gene>
    <name evidence="6" type="ORF">ABDJ40_03215</name>
</gene>
<dbReference type="Pfam" id="PF01209">
    <property type="entry name" value="Ubie_methyltran"/>
    <property type="match status" value="1"/>
</dbReference>
<keyword evidence="1" id="KW-0474">Menaquinone biosynthesis</keyword>
<keyword evidence="5" id="KW-0949">S-adenosyl-L-methionine</keyword>
<sequence length="257" mass="28190">MPGLEPLAPTPAPTPGNAADFSWQQDDVFGRIASRYDRLCDLFSLGLHRLWKRRVARVIADEPWTTLLDGATGTGDIILRLLAHERVAGRTVIASDISEAMLARARQRLACHPAHLQFEVLNLESMPSMADASVDAYSISLALKICDRPAALQEALRVLKPGGRLILLEASTLRPAWLQRAYLTYMALCMPLLGWLATGGDASAYRYLLLGIRGFPSAEQLAAELEGMGFEELGFERLSLGIVAIHTARKPRYGPRA</sequence>
<dbReference type="PROSITE" id="PS01184">
    <property type="entry name" value="UBIE_2"/>
    <property type="match status" value="1"/>
</dbReference>
<keyword evidence="4" id="KW-0831">Ubiquinone biosynthesis</keyword>
<dbReference type="NCBIfam" id="TIGR01934">
    <property type="entry name" value="MenG_MenH_UbiE"/>
    <property type="match status" value="1"/>
</dbReference>
<accession>A0ABV0G9N5</accession>